<dbReference type="Proteomes" id="UP000828941">
    <property type="component" value="Chromosome 5"/>
</dbReference>
<gene>
    <name evidence="1" type="ORF">L6164_010887</name>
</gene>
<evidence type="ECO:0000313" key="2">
    <source>
        <dbReference type="Proteomes" id="UP000828941"/>
    </source>
</evidence>
<evidence type="ECO:0000313" key="1">
    <source>
        <dbReference type="EMBL" id="KAI4343551.1"/>
    </source>
</evidence>
<reference evidence="1 2" key="1">
    <citation type="journal article" date="2022" name="DNA Res.">
        <title>Chromosomal-level genome assembly of the orchid tree Bauhinia variegata (Leguminosae; Cercidoideae) supports the allotetraploid origin hypothesis of Bauhinia.</title>
        <authorList>
            <person name="Zhong Y."/>
            <person name="Chen Y."/>
            <person name="Zheng D."/>
            <person name="Pang J."/>
            <person name="Liu Y."/>
            <person name="Luo S."/>
            <person name="Meng S."/>
            <person name="Qian L."/>
            <person name="Wei D."/>
            <person name="Dai S."/>
            <person name="Zhou R."/>
        </authorList>
    </citation>
    <scope>NUCLEOTIDE SEQUENCE [LARGE SCALE GENOMIC DNA]</scope>
    <source>
        <strain evidence="1">BV-YZ2020</strain>
    </source>
</reference>
<organism evidence="1 2">
    <name type="scientific">Bauhinia variegata</name>
    <name type="common">Purple orchid tree</name>
    <name type="synonym">Phanera variegata</name>
    <dbReference type="NCBI Taxonomy" id="167791"/>
    <lineage>
        <taxon>Eukaryota</taxon>
        <taxon>Viridiplantae</taxon>
        <taxon>Streptophyta</taxon>
        <taxon>Embryophyta</taxon>
        <taxon>Tracheophyta</taxon>
        <taxon>Spermatophyta</taxon>
        <taxon>Magnoliopsida</taxon>
        <taxon>eudicotyledons</taxon>
        <taxon>Gunneridae</taxon>
        <taxon>Pentapetalae</taxon>
        <taxon>rosids</taxon>
        <taxon>fabids</taxon>
        <taxon>Fabales</taxon>
        <taxon>Fabaceae</taxon>
        <taxon>Cercidoideae</taxon>
        <taxon>Cercideae</taxon>
        <taxon>Bauhiniinae</taxon>
        <taxon>Bauhinia</taxon>
    </lineage>
</organism>
<protein>
    <submittedName>
        <fullName evidence="1">Uncharacterized protein</fullName>
    </submittedName>
</protein>
<comment type="caution">
    <text evidence="1">The sequence shown here is derived from an EMBL/GenBank/DDBJ whole genome shotgun (WGS) entry which is preliminary data.</text>
</comment>
<accession>A0ACB9P578</accession>
<proteinExistence type="predicted"/>
<keyword evidence="2" id="KW-1185">Reference proteome</keyword>
<sequence>MKADSEYWEEIAARPERAKTLSSKMTGLGSEPLCPNIQMPLYCSNVGSANRHVTWYTIKREKERQSF</sequence>
<dbReference type="EMBL" id="CM039430">
    <property type="protein sequence ID" value="KAI4343551.1"/>
    <property type="molecule type" value="Genomic_DNA"/>
</dbReference>
<name>A0ACB9P578_BAUVA</name>